<dbReference type="PATRIC" id="fig|1618434.3.peg.365"/>
<dbReference type="Pfam" id="PF01197">
    <property type="entry name" value="Ribosomal_L31"/>
    <property type="match status" value="1"/>
</dbReference>
<dbReference type="InterPro" id="IPR002150">
    <property type="entry name" value="Ribosomal_bL31"/>
</dbReference>
<keyword evidence="2 3" id="KW-0687">Ribonucleoprotein</keyword>
<protein>
    <recommendedName>
        <fullName evidence="3">50S ribosomal protein L31</fullName>
    </recommendedName>
</protein>
<dbReference type="EMBL" id="LBPN01000008">
    <property type="protein sequence ID" value="KKP59337.1"/>
    <property type="molecule type" value="Genomic_DNA"/>
</dbReference>
<evidence type="ECO:0000256" key="3">
    <source>
        <dbReference type="RuleBase" id="RU000564"/>
    </source>
</evidence>
<evidence type="ECO:0000313" key="5">
    <source>
        <dbReference type="Proteomes" id="UP000034176"/>
    </source>
</evidence>
<dbReference type="GO" id="GO:0003735">
    <property type="term" value="F:structural constituent of ribosome"/>
    <property type="evidence" value="ECO:0007669"/>
    <property type="project" value="InterPro"/>
</dbReference>
<dbReference type="InterPro" id="IPR042105">
    <property type="entry name" value="Ribosomal_bL31_sf"/>
</dbReference>
<dbReference type="Gene3D" id="4.10.830.30">
    <property type="entry name" value="Ribosomal protein L31"/>
    <property type="match status" value="1"/>
</dbReference>
<dbReference type="STRING" id="1618434.UR52_C0008G0047"/>
<evidence type="ECO:0000256" key="1">
    <source>
        <dbReference type="ARBA" id="ARBA00022980"/>
    </source>
</evidence>
<keyword evidence="1 3" id="KW-0689">Ribosomal protein</keyword>
<dbReference type="NCBIfam" id="NF000612">
    <property type="entry name" value="PRK00019.1"/>
    <property type="match status" value="1"/>
</dbReference>
<dbReference type="PROSITE" id="PS01143">
    <property type="entry name" value="RIBOSOMAL_L31"/>
    <property type="match status" value="1"/>
</dbReference>
<reference evidence="4 5" key="1">
    <citation type="journal article" date="2015" name="Nature">
        <title>rRNA introns, odd ribosomes, and small enigmatic genomes across a large radiation of phyla.</title>
        <authorList>
            <person name="Brown C.T."/>
            <person name="Hug L.A."/>
            <person name="Thomas B.C."/>
            <person name="Sharon I."/>
            <person name="Castelle C.J."/>
            <person name="Singh A."/>
            <person name="Wilkins M.J."/>
            <person name="Williams K.H."/>
            <person name="Banfield J.F."/>
        </authorList>
    </citation>
    <scope>NUCLEOTIDE SEQUENCE [LARGE SCALE GENOMIC DNA]</scope>
</reference>
<dbReference type="GO" id="GO:0005840">
    <property type="term" value="C:ribosome"/>
    <property type="evidence" value="ECO:0007669"/>
    <property type="project" value="UniProtKB-KW"/>
</dbReference>
<dbReference type="PRINTS" id="PR01249">
    <property type="entry name" value="RIBOSOMALL31"/>
</dbReference>
<comment type="caution">
    <text evidence="4">The sequence shown here is derived from an EMBL/GenBank/DDBJ whole genome shotgun (WGS) entry which is preliminary data.</text>
</comment>
<dbReference type="PANTHER" id="PTHR33280:SF1">
    <property type="entry name" value="LARGE RIBOSOMAL SUBUNIT PROTEIN BL31C"/>
    <property type="match status" value="1"/>
</dbReference>
<dbReference type="AlphaFoldDB" id="A0A0G0DVZ9"/>
<dbReference type="InterPro" id="IPR034704">
    <property type="entry name" value="Ribosomal_bL28/bL31-like_sf"/>
</dbReference>
<dbReference type="NCBIfam" id="TIGR00105">
    <property type="entry name" value="L31"/>
    <property type="match status" value="1"/>
</dbReference>
<gene>
    <name evidence="4" type="ORF">UR52_C0008G0047</name>
</gene>
<dbReference type="GO" id="GO:1990904">
    <property type="term" value="C:ribonucleoprotein complex"/>
    <property type="evidence" value="ECO:0007669"/>
    <property type="project" value="UniProtKB-KW"/>
</dbReference>
<proteinExistence type="inferred from homology"/>
<dbReference type="Proteomes" id="UP000034176">
    <property type="component" value="Unassembled WGS sequence"/>
</dbReference>
<evidence type="ECO:0000256" key="2">
    <source>
        <dbReference type="ARBA" id="ARBA00023274"/>
    </source>
</evidence>
<evidence type="ECO:0000313" key="4">
    <source>
        <dbReference type="EMBL" id="KKP59337.1"/>
    </source>
</evidence>
<accession>A0A0G0DVZ9</accession>
<name>A0A0G0DVZ9_9BACT</name>
<sequence length="101" mass="11242">MKANIHPTWYPEAVVGCACGNTFKVGSTRSELRVDICHKCHPFFSGEMRYADREGKVDQFQKKRAQAKALAPELAKKKAKKMGVVTEDKGPKSLKEMLMGA</sequence>
<organism evidence="4 5">
    <name type="scientific">Candidatus Gottesmanbacteria bacterium GW2011_GWA1_34_13</name>
    <dbReference type="NCBI Taxonomy" id="1618434"/>
    <lineage>
        <taxon>Bacteria</taxon>
        <taxon>Candidatus Gottesmaniibacteriota</taxon>
    </lineage>
</organism>
<comment type="similarity">
    <text evidence="3">Belongs to the bacterial ribosomal protein bL31 family.</text>
</comment>
<dbReference type="GO" id="GO:0006412">
    <property type="term" value="P:translation"/>
    <property type="evidence" value="ECO:0007669"/>
    <property type="project" value="InterPro"/>
</dbReference>
<dbReference type="SUPFAM" id="SSF143800">
    <property type="entry name" value="L28p-like"/>
    <property type="match status" value="1"/>
</dbReference>
<dbReference type="PANTHER" id="PTHR33280">
    <property type="entry name" value="50S RIBOSOMAL PROTEIN L31, CHLOROPLASTIC"/>
    <property type="match status" value="1"/>
</dbReference>